<keyword evidence="3" id="KW-1185">Reference proteome</keyword>
<dbReference type="Proteomes" id="UP000253729">
    <property type="component" value="Unassembled WGS sequence"/>
</dbReference>
<protein>
    <submittedName>
        <fullName evidence="2">Uncharacterized protein</fullName>
    </submittedName>
</protein>
<reference evidence="2 3" key="1">
    <citation type="submission" date="2018-07" db="EMBL/GenBank/DDBJ databases">
        <title>The genomes of Aspergillus section Nigri reveals drivers in fungal speciation.</title>
        <authorList>
            <consortium name="DOE Joint Genome Institute"/>
            <person name="Vesth T.C."/>
            <person name="Nybo J."/>
            <person name="Theobald S."/>
            <person name="Brandl J."/>
            <person name="Frisvad J.C."/>
            <person name="Nielsen K.F."/>
            <person name="Lyhne E.K."/>
            <person name="Kogle M.E."/>
            <person name="Kuo A."/>
            <person name="Riley R."/>
            <person name="Clum A."/>
            <person name="Nolan M."/>
            <person name="Lipzen A."/>
            <person name="Salamov A."/>
            <person name="Henrissat B."/>
            <person name="Wiebenga A."/>
            <person name="De vries R.P."/>
            <person name="Grigoriev I.V."/>
            <person name="Mortensen U.H."/>
            <person name="Andersen M.R."/>
            <person name="Baker S.E."/>
        </authorList>
    </citation>
    <scope>NUCLEOTIDE SEQUENCE [LARGE SCALE GENOMIC DNA]</scope>
    <source>
        <strain evidence="2 3">CBS 139.54b</strain>
    </source>
</reference>
<evidence type="ECO:0000313" key="3">
    <source>
        <dbReference type="Proteomes" id="UP000253729"/>
    </source>
</evidence>
<accession>A0A3F3QHL0</accession>
<organism evidence="2 3">
    <name type="scientific">Aspergillus welwitschiae</name>
    <dbReference type="NCBI Taxonomy" id="1341132"/>
    <lineage>
        <taxon>Eukaryota</taxon>
        <taxon>Fungi</taxon>
        <taxon>Dikarya</taxon>
        <taxon>Ascomycota</taxon>
        <taxon>Pezizomycotina</taxon>
        <taxon>Eurotiomycetes</taxon>
        <taxon>Eurotiomycetidae</taxon>
        <taxon>Eurotiales</taxon>
        <taxon>Aspergillaceae</taxon>
        <taxon>Aspergillus</taxon>
        <taxon>Aspergillus subgen. Circumdati</taxon>
    </lineage>
</organism>
<dbReference type="EMBL" id="KZ852033">
    <property type="protein sequence ID" value="RDH38449.1"/>
    <property type="molecule type" value="Genomic_DNA"/>
</dbReference>
<dbReference type="RefSeq" id="XP_026631471.1">
    <property type="nucleotide sequence ID" value="XM_026764375.1"/>
</dbReference>
<name>A0A3F3QHL0_9EURO</name>
<feature type="non-terminal residue" evidence="2">
    <location>
        <position position="68"/>
    </location>
</feature>
<evidence type="ECO:0000256" key="1">
    <source>
        <dbReference type="SAM" id="MobiDB-lite"/>
    </source>
</evidence>
<dbReference type="GeneID" id="38132731"/>
<sequence length="68" mass="7081">MRGQDAMLCRLNRPETAGLKNMSGNAPQRKVVGNSCQAFSAEAMSAPSKSALTGWSGKDIASPPRSAS</sequence>
<gene>
    <name evidence="2" type="ORF">BDQ94DRAFT_133897</name>
</gene>
<dbReference type="AlphaFoldDB" id="A0A3F3QHL0"/>
<feature type="region of interest" description="Disordered" evidence="1">
    <location>
        <begin position="45"/>
        <end position="68"/>
    </location>
</feature>
<evidence type="ECO:0000313" key="2">
    <source>
        <dbReference type="EMBL" id="RDH38449.1"/>
    </source>
</evidence>
<proteinExistence type="predicted"/>